<dbReference type="KEGG" id="qsa:O6P43_018969"/>
<evidence type="ECO:0000259" key="8">
    <source>
        <dbReference type="PROSITE" id="PS50948"/>
    </source>
</evidence>
<evidence type="ECO:0000256" key="3">
    <source>
        <dbReference type="ARBA" id="ARBA00022729"/>
    </source>
</evidence>
<dbReference type="PROSITE" id="PS50011">
    <property type="entry name" value="PROTEIN_KINASE_DOM"/>
    <property type="match status" value="1"/>
</dbReference>
<dbReference type="InterPro" id="IPR000719">
    <property type="entry name" value="Prot_kinase_dom"/>
</dbReference>
<keyword evidence="4" id="KW-1133">Transmembrane helix</keyword>
<keyword evidence="9" id="KW-0808">Transferase</keyword>
<keyword evidence="5" id="KW-0472">Membrane</keyword>
<dbReference type="InterPro" id="IPR008271">
    <property type="entry name" value="Ser/Thr_kinase_AS"/>
</dbReference>
<evidence type="ECO:0000313" key="9">
    <source>
        <dbReference type="EMBL" id="KAJ7958208.1"/>
    </source>
</evidence>
<name>A0AAD7LHU7_QUISA</name>
<evidence type="ECO:0000256" key="2">
    <source>
        <dbReference type="ARBA" id="ARBA00022692"/>
    </source>
</evidence>
<dbReference type="AlphaFoldDB" id="A0AAD7LHU7"/>
<evidence type="ECO:0000256" key="5">
    <source>
        <dbReference type="ARBA" id="ARBA00023136"/>
    </source>
</evidence>
<evidence type="ECO:0000313" key="10">
    <source>
        <dbReference type="Proteomes" id="UP001163823"/>
    </source>
</evidence>
<dbReference type="InterPro" id="IPR011009">
    <property type="entry name" value="Kinase-like_dom_sf"/>
</dbReference>
<sequence length="611" mass="69471">MKKVLYCGKALIPQQIHFFLGKHSQRRQSSFHQEAQPTIPLVFISSYFDNDNVLRLLFDSPNLTSAYWPAPWRLAKNVDRSTYNISRTAVLDSYGYFKSSDEFESFAVDYGALRHRRLTVDPDGNARLYSFNEKNHTWEVSWLALSQACRVDGICGPNSMCTYDSVVGRSCYCVPGYKIKNPSDWTQGCEPEFAPPSARSCNHSKFNLGFFRLPNMEFYGYDIAIYPVSSLKECQEICLDLCDNCKGFQIKPNTVGGYDCYPKTLLLNGRDTPNFVGDIYLKLPKSTISSYKKPDKHSKLVCLSRELNKDASSLPLGLKNSLMMSLRRQQGVSVRRLEEEPGGTVYKGKLYDDRIAAIKHLDEAKQGEAEFLAEISTIGRLNHMNLIEMWGYCVHGKHTLLVYEYMEHGSLAENLSSNELDWKKRFNIDVGTAKGLAYLHEECLEWVLHCDVKPQNILLDSSYQPKVADFGLSKLLNRNDQENSNFSRIRGTRGYMAPEWVYNLRITSKVDVYSYGIVVLEMVTGKSPTGILNLGSNGDGEQGRLVIWVNEVATKESWIEEIVNPMMDGKYNIAEVELLVKVAMQCVKDDKDARPTMRQAVEKLLSLEEIE</sequence>
<comment type="subcellular location">
    <subcellularLocation>
        <location evidence="1">Membrane</location>
        <topology evidence="1">Single-pass membrane protein</topology>
    </subcellularLocation>
</comment>
<dbReference type="FunFam" id="1.10.510.10:FF:000537">
    <property type="entry name" value="Putative receptor-like protein kinase"/>
    <property type="match status" value="1"/>
</dbReference>
<evidence type="ECO:0000256" key="1">
    <source>
        <dbReference type="ARBA" id="ARBA00004167"/>
    </source>
</evidence>
<keyword evidence="3" id="KW-0732">Signal</keyword>
<dbReference type="PROSITE" id="PS00108">
    <property type="entry name" value="PROTEIN_KINASE_ST"/>
    <property type="match status" value="1"/>
</dbReference>
<dbReference type="Gene3D" id="1.10.510.10">
    <property type="entry name" value="Transferase(Phosphotransferase) domain 1"/>
    <property type="match status" value="1"/>
</dbReference>
<dbReference type="GO" id="GO:0005524">
    <property type="term" value="F:ATP binding"/>
    <property type="evidence" value="ECO:0007669"/>
    <property type="project" value="InterPro"/>
</dbReference>
<dbReference type="PANTHER" id="PTHR47974">
    <property type="entry name" value="OS07G0415500 PROTEIN"/>
    <property type="match status" value="1"/>
</dbReference>
<keyword evidence="9" id="KW-0418">Kinase</keyword>
<reference evidence="9" key="1">
    <citation type="journal article" date="2023" name="Science">
        <title>Elucidation of the pathway for biosynthesis of saponin adjuvants from the soapbark tree.</title>
        <authorList>
            <person name="Reed J."/>
            <person name="Orme A."/>
            <person name="El-Demerdash A."/>
            <person name="Owen C."/>
            <person name="Martin L.B.B."/>
            <person name="Misra R.C."/>
            <person name="Kikuchi S."/>
            <person name="Rejzek M."/>
            <person name="Martin A.C."/>
            <person name="Harkess A."/>
            <person name="Leebens-Mack J."/>
            <person name="Louveau T."/>
            <person name="Stephenson M.J."/>
            <person name="Osbourn A."/>
        </authorList>
    </citation>
    <scope>NUCLEOTIDE SEQUENCE</scope>
    <source>
        <strain evidence="9">S10</strain>
    </source>
</reference>
<dbReference type="EMBL" id="JARAOO010000008">
    <property type="protein sequence ID" value="KAJ7958208.1"/>
    <property type="molecule type" value="Genomic_DNA"/>
</dbReference>
<protein>
    <submittedName>
        <fullName evidence="9">Receptor protein kinase 1-like protein</fullName>
    </submittedName>
</protein>
<dbReference type="Gene3D" id="3.30.200.20">
    <property type="entry name" value="Phosphorylase Kinase, domain 1"/>
    <property type="match status" value="1"/>
</dbReference>
<dbReference type="InterPro" id="IPR003609">
    <property type="entry name" value="Pan_app"/>
</dbReference>
<accession>A0AAD7LHU7</accession>
<dbReference type="PANTHER" id="PTHR47974:SF3">
    <property type="entry name" value="RECEPTOR-LIKE SERINE_THREONINE-PROTEIN KINASE"/>
    <property type="match status" value="1"/>
</dbReference>
<keyword evidence="6" id="KW-1015">Disulfide bond</keyword>
<dbReference type="GO" id="GO:0016020">
    <property type="term" value="C:membrane"/>
    <property type="evidence" value="ECO:0007669"/>
    <property type="project" value="UniProtKB-SubCell"/>
</dbReference>
<dbReference type="InterPro" id="IPR000858">
    <property type="entry name" value="S_locus_glycoprot_dom"/>
</dbReference>
<dbReference type="GO" id="GO:0004672">
    <property type="term" value="F:protein kinase activity"/>
    <property type="evidence" value="ECO:0007669"/>
    <property type="project" value="InterPro"/>
</dbReference>
<keyword evidence="2" id="KW-0812">Transmembrane</keyword>
<keyword evidence="10" id="KW-1185">Reference proteome</keyword>
<comment type="caution">
    <text evidence="9">The sequence shown here is derived from an EMBL/GenBank/DDBJ whole genome shotgun (WGS) entry which is preliminary data.</text>
</comment>
<dbReference type="Pfam" id="PF00954">
    <property type="entry name" value="S_locus_glycop"/>
    <property type="match status" value="1"/>
</dbReference>
<dbReference type="Proteomes" id="UP001163823">
    <property type="component" value="Chromosome 8"/>
</dbReference>
<evidence type="ECO:0000259" key="7">
    <source>
        <dbReference type="PROSITE" id="PS50011"/>
    </source>
</evidence>
<dbReference type="CDD" id="cd01098">
    <property type="entry name" value="PAN_AP_plant"/>
    <property type="match status" value="1"/>
</dbReference>
<dbReference type="Pfam" id="PF00069">
    <property type="entry name" value="Pkinase"/>
    <property type="match status" value="1"/>
</dbReference>
<dbReference type="PROSITE" id="PS50948">
    <property type="entry name" value="PAN"/>
    <property type="match status" value="1"/>
</dbReference>
<dbReference type="SMART" id="SM00220">
    <property type="entry name" value="S_TKc"/>
    <property type="match status" value="1"/>
</dbReference>
<organism evidence="9 10">
    <name type="scientific">Quillaja saponaria</name>
    <name type="common">Soap bark tree</name>
    <dbReference type="NCBI Taxonomy" id="32244"/>
    <lineage>
        <taxon>Eukaryota</taxon>
        <taxon>Viridiplantae</taxon>
        <taxon>Streptophyta</taxon>
        <taxon>Embryophyta</taxon>
        <taxon>Tracheophyta</taxon>
        <taxon>Spermatophyta</taxon>
        <taxon>Magnoliopsida</taxon>
        <taxon>eudicotyledons</taxon>
        <taxon>Gunneridae</taxon>
        <taxon>Pentapetalae</taxon>
        <taxon>rosids</taxon>
        <taxon>fabids</taxon>
        <taxon>Fabales</taxon>
        <taxon>Quillajaceae</taxon>
        <taxon>Quillaja</taxon>
    </lineage>
</organism>
<feature type="domain" description="Protein kinase" evidence="7">
    <location>
        <begin position="331"/>
        <end position="607"/>
    </location>
</feature>
<dbReference type="SUPFAM" id="SSF56112">
    <property type="entry name" value="Protein kinase-like (PK-like)"/>
    <property type="match status" value="1"/>
</dbReference>
<feature type="domain" description="Apple" evidence="8">
    <location>
        <begin position="201"/>
        <end position="284"/>
    </location>
</feature>
<dbReference type="GO" id="GO:0048544">
    <property type="term" value="P:recognition of pollen"/>
    <property type="evidence" value="ECO:0007669"/>
    <property type="project" value="InterPro"/>
</dbReference>
<keyword evidence="9" id="KW-0675">Receptor</keyword>
<evidence type="ECO:0000256" key="6">
    <source>
        <dbReference type="ARBA" id="ARBA00023157"/>
    </source>
</evidence>
<gene>
    <name evidence="9" type="ORF">O6P43_018969</name>
</gene>
<evidence type="ECO:0000256" key="4">
    <source>
        <dbReference type="ARBA" id="ARBA00022989"/>
    </source>
</evidence>
<proteinExistence type="predicted"/>